<keyword evidence="10 13" id="KW-0520">NAD</keyword>
<feature type="binding site" evidence="13">
    <location>
        <position position="483"/>
    </location>
    <ligand>
        <name>K(+)</name>
        <dbReference type="ChEBI" id="CHEBI:29103"/>
        <note>ligand shared between two tetrameric partners</note>
    </ligand>
</feature>
<feature type="binding site" evidence="13">
    <location>
        <position position="255"/>
    </location>
    <ligand>
        <name>NAD(+)</name>
        <dbReference type="ChEBI" id="CHEBI:57540"/>
    </ligand>
</feature>
<dbReference type="PROSITE" id="PS00487">
    <property type="entry name" value="IMP_DH_GMP_RED"/>
    <property type="match status" value="1"/>
</dbReference>
<feature type="binding site" evidence="13 15">
    <location>
        <position position="428"/>
    </location>
    <ligand>
        <name>IMP</name>
        <dbReference type="ChEBI" id="CHEBI:58053"/>
    </ligand>
</feature>
<dbReference type="GO" id="GO:0006177">
    <property type="term" value="P:GMP biosynthetic process"/>
    <property type="evidence" value="ECO:0007669"/>
    <property type="project" value="UniProtKB-UniRule"/>
</dbReference>
<evidence type="ECO:0000256" key="17">
    <source>
        <dbReference type="PIRSR" id="PIRSR000130-4"/>
    </source>
</evidence>
<dbReference type="PANTHER" id="PTHR11911">
    <property type="entry name" value="INOSINE-5-MONOPHOSPHATE DEHYDROGENASE RELATED"/>
    <property type="match status" value="1"/>
</dbReference>
<evidence type="ECO:0000256" key="18">
    <source>
        <dbReference type="PROSITE-ProRule" id="PRU00703"/>
    </source>
</evidence>
<feature type="domain" description="CBS" evidence="21">
    <location>
        <begin position="101"/>
        <end position="157"/>
    </location>
</feature>
<dbReference type="GO" id="GO:0000166">
    <property type="term" value="F:nucleotide binding"/>
    <property type="evidence" value="ECO:0007669"/>
    <property type="project" value="UniProtKB-UniRule"/>
</dbReference>
<dbReference type="EMBL" id="CP108222">
    <property type="protein sequence ID" value="WTT17099.1"/>
    <property type="molecule type" value="Genomic_DNA"/>
</dbReference>
<comment type="catalytic activity">
    <reaction evidence="12 13 20">
        <text>IMP + NAD(+) + H2O = XMP + NADH + H(+)</text>
        <dbReference type="Rhea" id="RHEA:11708"/>
        <dbReference type="ChEBI" id="CHEBI:15377"/>
        <dbReference type="ChEBI" id="CHEBI:15378"/>
        <dbReference type="ChEBI" id="CHEBI:57464"/>
        <dbReference type="ChEBI" id="CHEBI:57540"/>
        <dbReference type="ChEBI" id="CHEBI:57945"/>
        <dbReference type="ChEBI" id="CHEBI:58053"/>
        <dbReference type="EC" id="1.1.1.205"/>
    </reaction>
</comment>
<feature type="binding site" description="in other chain" evidence="13 17">
    <location>
        <position position="308"/>
    </location>
    <ligand>
        <name>K(+)</name>
        <dbReference type="ChEBI" id="CHEBI:29103"/>
        <note>ligand shared between two tetrameric partners</note>
    </ligand>
</feature>
<dbReference type="PIRSF" id="PIRSF000130">
    <property type="entry name" value="IMPDH"/>
    <property type="match status" value="1"/>
</dbReference>
<dbReference type="SMART" id="SM01240">
    <property type="entry name" value="IMPDH"/>
    <property type="match status" value="1"/>
</dbReference>
<evidence type="ECO:0000256" key="6">
    <source>
        <dbReference type="ARBA" id="ARBA00022749"/>
    </source>
</evidence>
<dbReference type="FunFam" id="3.20.20.70:FF:000003">
    <property type="entry name" value="GMP reductase"/>
    <property type="match status" value="1"/>
</dbReference>
<evidence type="ECO:0000256" key="11">
    <source>
        <dbReference type="ARBA" id="ARBA00023122"/>
    </source>
</evidence>
<dbReference type="SUPFAM" id="SSF54631">
    <property type="entry name" value="CBS-domain pair"/>
    <property type="match status" value="1"/>
</dbReference>
<feature type="binding site" evidence="13 15">
    <location>
        <begin position="391"/>
        <end position="395"/>
    </location>
    <ligand>
        <name>IMP</name>
        <dbReference type="ChEBI" id="CHEBI:58053"/>
    </ligand>
</feature>
<evidence type="ECO:0000256" key="16">
    <source>
        <dbReference type="PIRSR" id="PIRSR000130-3"/>
    </source>
</evidence>
<evidence type="ECO:0000256" key="20">
    <source>
        <dbReference type="RuleBase" id="RU003928"/>
    </source>
</evidence>
<evidence type="ECO:0000256" key="1">
    <source>
        <dbReference type="ARBA" id="ARBA00001958"/>
    </source>
</evidence>
<feature type="binding site" description="in other chain" evidence="13 17">
    <location>
        <position position="311"/>
    </location>
    <ligand>
        <name>K(+)</name>
        <dbReference type="ChEBI" id="CHEBI:29103"/>
        <note>ligand shared between two tetrameric partners</note>
    </ligand>
</feature>
<name>A0AAU1ZY87_9ACTN</name>
<dbReference type="InterPro" id="IPR015875">
    <property type="entry name" value="IMP_DH/GMP_Rdtase_CS"/>
</dbReference>
<comment type="subunit">
    <text evidence="3 13">Homotetramer.</text>
</comment>
<protein>
    <recommendedName>
        <fullName evidence="13 20">Inosine-5'-monophosphate dehydrogenase</fullName>
        <shortName evidence="13">IMP dehydrogenase</shortName>
        <shortName evidence="13">IMPD</shortName>
        <shortName evidence="13">IMPDH</shortName>
        <ecNumber evidence="13 20">1.1.1.205</ecNumber>
    </recommendedName>
</protein>
<feature type="binding site" evidence="13">
    <location>
        <position position="482"/>
    </location>
    <ligand>
        <name>K(+)</name>
        <dbReference type="ChEBI" id="CHEBI:29103"/>
        <note>ligand shared between two tetrameric partners</note>
    </ligand>
</feature>
<keyword evidence="4 13" id="KW-0479">Metal-binding</keyword>
<comment type="similarity">
    <text evidence="2 13 19">Belongs to the IMPDH/GMPR family.</text>
</comment>
<evidence type="ECO:0000256" key="8">
    <source>
        <dbReference type="ARBA" id="ARBA00022958"/>
    </source>
</evidence>
<feature type="domain" description="CBS" evidence="21">
    <location>
        <begin position="161"/>
        <end position="221"/>
    </location>
</feature>
<dbReference type="GO" id="GO:0046872">
    <property type="term" value="F:metal ion binding"/>
    <property type="evidence" value="ECO:0007669"/>
    <property type="project" value="UniProtKB-UniRule"/>
</dbReference>
<keyword evidence="7 13" id="KW-0658">Purine biosynthesis</keyword>
<accession>A0AAU1ZY87</accession>
<dbReference type="Pfam" id="PF00571">
    <property type="entry name" value="CBS"/>
    <property type="match status" value="2"/>
</dbReference>
<evidence type="ECO:0000259" key="21">
    <source>
        <dbReference type="PROSITE" id="PS51371"/>
    </source>
</evidence>
<gene>
    <name evidence="13 22" type="primary">guaB</name>
    <name evidence="22" type="ORF">OHA22_16955</name>
</gene>
<evidence type="ECO:0000256" key="12">
    <source>
        <dbReference type="ARBA" id="ARBA00048028"/>
    </source>
</evidence>
<dbReference type="InterPro" id="IPR001093">
    <property type="entry name" value="IMP_DH_GMPRt"/>
</dbReference>
<proteinExistence type="inferred from homology"/>
<evidence type="ECO:0000256" key="2">
    <source>
        <dbReference type="ARBA" id="ARBA00005502"/>
    </source>
</evidence>
<evidence type="ECO:0000256" key="13">
    <source>
        <dbReference type="HAMAP-Rule" id="MF_01964"/>
    </source>
</evidence>
<dbReference type="AlphaFoldDB" id="A0AAU1ZY87"/>
<dbReference type="Pfam" id="PF00478">
    <property type="entry name" value="IMPDH"/>
    <property type="match status" value="1"/>
</dbReference>
<evidence type="ECO:0000256" key="4">
    <source>
        <dbReference type="ARBA" id="ARBA00022723"/>
    </source>
</evidence>
<keyword evidence="6 13" id="KW-0332">GMP biosynthesis</keyword>
<dbReference type="InterPro" id="IPR013785">
    <property type="entry name" value="Aldolase_TIM"/>
</dbReference>
<organism evidence="22">
    <name type="scientific">Streptomyces sp. NBC_00093</name>
    <dbReference type="NCBI Taxonomy" id="2975649"/>
    <lineage>
        <taxon>Bacteria</taxon>
        <taxon>Bacillati</taxon>
        <taxon>Actinomycetota</taxon>
        <taxon>Actinomycetes</taxon>
        <taxon>Kitasatosporales</taxon>
        <taxon>Streptomycetaceae</taxon>
        <taxon>Streptomyces</taxon>
    </lineage>
</organism>
<keyword evidence="11 18" id="KW-0129">CBS domain</keyword>
<evidence type="ECO:0000256" key="3">
    <source>
        <dbReference type="ARBA" id="ARBA00011881"/>
    </source>
</evidence>
<feature type="binding site" description="in other chain" evidence="13 17">
    <location>
        <position position="306"/>
    </location>
    <ligand>
        <name>K(+)</name>
        <dbReference type="ChEBI" id="CHEBI:29103"/>
        <note>ligand shared between two tetrameric partners</note>
    </ligand>
</feature>
<dbReference type="InterPro" id="IPR046342">
    <property type="entry name" value="CBS_dom_sf"/>
</dbReference>
<dbReference type="PROSITE" id="PS51371">
    <property type="entry name" value="CBS"/>
    <property type="match status" value="2"/>
</dbReference>
<comment type="cofactor">
    <cofactor evidence="1 13">
        <name>K(+)</name>
        <dbReference type="ChEBI" id="CHEBI:29103"/>
    </cofactor>
</comment>
<keyword evidence="8 13" id="KW-0630">Potassium</keyword>
<dbReference type="SMART" id="SM00116">
    <property type="entry name" value="CBS"/>
    <property type="match status" value="2"/>
</dbReference>
<feature type="binding site" evidence="16">
    <location>
        <begin position="255"/>
        <end position="257"/>
    </location>
    <ligand>
        <name>NAD(+)</name>
        <dbReference type="ChEBI" id="CHEBI:57540"/>
    </ligand>
</feature>
<keyword evidence="5" id="KW-0677">Repeat</keyword>
<dbReference type="GO" id="GO:0003938">
    <property type="term" value="F:IMP dehydrogenase activity"/>
    <property type="evidence" value="ECO:0007669"/>
    <property type="project" value="UniProtKB-UniRule"/>
</dbReference>
<dbReference type="GO" id="GO:0006183">
    <property type="term" value="P:GTP biosynthetic process"/>
    <property type="evidence" value="ECO:0007669"/>
    <property type="project" value="TreeGrafter"/>
</dbReference>
<dbReference type="CDD" id="cd04601">
    <property type="entry name" value="CBS_pair_IMPDH"/>
    <property type="match status" value="1"/>
</dbReference>
<evidence type="ECO:0000256" key="7">
    <source>
        <dbReference type="ARBA" id="ARBA00022755"/>
    </source>
</evidence>
<reference evidence="22" key="1">
    <citation type="submission" date="2022-10" db="EMBL/GenBank/DDBJ databases">
        <title>The complete genomes of actinobacterial strains from the NBC collection.</title>
        <authorList>
            <person name="Joergensen T.S."/>
            <person name="Alvarez Arevalo M."/>
            <person name="Sterndorff E.B."/>
            <person name="Faurdal D."/>
            <person name="Vuksanovic O."/>
            <person name="Mourched A.-S."/>
            <person name="Charusanti P."/>
            <person name="Shaw S."/>
            <person name="Blin K."/>
            <person name="Weber T."/>
        </authorList>
    </citation>
    <scope>NUCLEOTIDE SEQUENCE</scope>
    <source>
        <strain evidence="22">NBC_00093</strain>
    </source>
</reference>
<feature type="binding site" evidence="13 16">
    <location>
        <begin position="304"/>
        <end position="306"/>
    </location>
    <ligand>
        <name>NAD(+)</name>
        <dbReference type="ChEBI" id="CHEBI:57540"/>
    </ligand>
</feature>
<dbReference type="Gene3D" id="3.20.20.70">
    <property type="entry name" value="Aldolase class I"/>
    <property type="match status" value="1"/>
</dbReference>
<dbReference type="CDD" id="cd00381">
    <property type="entry name" value="IMPDH"/>
    <property type="match status" value="1"/>
</dbReference>
<evidence type="ECO:0000256" key="9">
    <source>
        <dbReference type="ARBA" id="ARBA00023002"/>
    </source>
</evidence>
<dbReference type="EC" id="1.1.1.205" evidence="13 20"/>
<dbReference type="HAMAP" id="MF_01964">
    <property type="entry name" value="IMPDH"/>
    <property type="match status" value="1"/>
</dbReference>
<comment type="activity regulation">
    <text evidence="13">Mycophenolic acid (MPA) is a non-competitive inhibitor that prevents formation of the closed enzyme conformation by binding to the same site as the amobile flap. In contrast, mizoribine monophosphate (MZP) is a competitive inhibitor that induces the closed conformation. MPA is a potent inhibitor of mammalian IMPDHs but a poor inhibitor of the bacterial enzymes. MZP is a more potent inhibitor of bacterial IMPDH.</text>
</comment>
<evidence type="ECO:0000256" key="5">
    <source>
        <dbReference type="ARBA" id="ARBA00022737"/>
    </source>
</evidence>
<dbReference type="NCBIfam" id="TIGR01302">
    <property type="entry name" value="IMP_dehydrog"/>
    <property type="match status" value="1"/>
</dbReference>
<feature type="binding site" evidence="13 15">
    <location>
        <begin position="344"/>
        <end position="346"/>
    </location>
    <ligand>
        <name>IMP</name>
        <dbReference type="ChEBI" id="CHEBI:58053"/>
    </ligand>
</feature>
<comment type="function">
    <text evidence="13">Catalyzes the conversion of inosine 5'-phosphate (IMP) to xanthosine 5'-phosphate (XMP), the first committed and rate-limiting step in the de novo synthesis of guanine nucleotides, and therefore plays an important role in the regulation of cell growth.</text>
</comment>
<feature type="active site" description="Thioimidate intermediate" evidence="13 14">
    <location>
        <position position="311"/>
    </location>
</feature>
<evidence type="ECO:0000256" key="14">
    <source>
        <dbReference type="PIRSR" id="PIRSR000130-1"/>
    </source>
</evidence>
<comment type="caution">
    <text evidence="13">Lacks conserved residue(s) required for the propagation of feature annotation.</text>
</comment>
<feature type="binding site" evidence="13">
    <location>
        <position position="484"/>
    </location>
    <ligand>
        <name>K(+)</name>
        <dbReference type="ChEBI" id="CHEBI:29103"/>
        <note>ligand shared between two tetrameric partners</note>
    </ligand>
</feature>
<dbReference type="PANTHER" id="PTHR11911:SF111">
    <property type="entry name" value="INOSINE-5'-MONOPHOSPHATE DEHYDROGENASE"/>
    <property type="match status" value="1"/>
</dbReference>
<keyword evidence="9 13" id="KW-0560">Oxidoreductase</keyword>
<sequence>MTANVDGVPAKFATLGLTYDDVLLLPGASEVLPNAVDTSSRISRNVRVNIPLLSAAMDKVTESRMAIAMARQGGVGVLHRNLSIEDQVNQVDLVKRSESGMVTDPITVNPDATLAEADALCAKFRISGVPVTDGNGKLLGIVTNRDMAFETDRSRQVREVMTPMPLVTGKVGISGSDAMELLRRHKIEKLPLVDDSGLLKGLITVKDFVKAEKYPGAAKDSEGRLLVGAAVGASPEALERAQALAAAGVDFLVVDTSHGHNSNALSWMSKIKSNVHVDVIGGNVATRDGAQALIDAGVDGIKVGVGPGSICTTRVVAGIGVPQVTAIYEAALAARAAGIPVIGDGGLQYSGDIGKALAAGADSVMLGSLLAGCEESPGELLFINGKQFKSYRGMGSLGAMQSRGQAKSYSKDRYFQADVGSDDKLVPEGIEGQVPYRGPLAAVLHQLVGGLRQTMGYVGAATVSEMETKGRFVRITSAGLKESHPHDIQMTVEAPNYSRK</sequence>
<evidence type="ECO:0000313" key="22">
    <source>
        <dbReference type="EMBL" id="WTT17099.1"/>
    </source>
</evidence>
<comment type="pathway">
    <text evidence="13 20">Purine metabolism; XMP biosynthesis via de novo pathway; XMP from IMP: step 1/1.</text>
</comment>
<dbReference type="SUPFAM" id="SSF51412">
    <property type="entry name" value="Inosine monophosphate dehydrogenase (IMPDH)"/>
    <property type="match status" value="1"/>
</dbReference>
<feature type="binding site" evidence="13 15">
    <location>
        <begin position="367"/>
        <end position="368"/>
    </location>
    <ligand>
        <name>IMP</name>
        <dbReference type="ChEBI" id="CHEBI:58053"/>
    </ligand>
</feature>
<evidence type="ECO:0000256" key="10">
    <source>
        <dbReference type="ARBA" id="ARBA00023027"/>
    </source>
</evidence>
<dbReference type="InterPro" id="IPR005990">
    <property type="entry name" value="IMP_DH"/>
</dbReference>
<feature type="active site" description="Proton acceptor" evidence="13 14">
    <location>
        <position position="413"/>
    </location>
</feature>
<evidence type="ECO:0000256" key="19">
    <source>
        <dbReference type="RuleBase" id="RU003927"/>
    </source>
</evidence>
<evidence type="ECO:0000256" key="15">
    <source>
        <dbReference type="PIRSR" id="PIRSR000130-2"/>
    </source>
</evidence>
<dbReference type="InterPro" id="IPR000644">
    <property type="entry name" value="CBS_dom"/>
</dbReference>
<feature type="binding site" evidence="13 15">
    <location>
        <position position="309"/>
    </location>
    <ligand>
        <name>IMP</name>
        <dbReference type="ChEBI" id="CHEBI:58053"/>
    </ligand>
</feature>